<dbReference type="GO" id="GO:0015288">
    <property type="term" value="F:porin activity"/>
    <property type="evidence" value="ECO:0007669"/>
    <property type="project" value="TreeGrafter"/>
</dbReference>
<dbReference type="GO" id="GO:1990281">
    <property type="term" value="C:efflux pump complex"/>
    <property type="evidence" value="ECO:0007669"/>
    <property type="project" value="TreeGrafter"/>
</dbReference>
<keyword evidence="11" id="KW-1185">Reference proteome</keyword>
<dbReference type="Pfam" id="PF02321">
    <property type="entry name" value="OEP"/>
    <property type="match status" value="2"/>
</dbReference>
<comment type="subcellular location">
    <subcellularLocation>
        <location evidence="1">Cell outer membrane</location>
    </subcellularLocation>
</comment>
<dbReference type="GO" id="GO:0015562">
    <property type="term" value="F:efflux transmembrane transporter activity"/>
    <property type="evidence" value="ECO:0007669"/>
    <property type="project" value="InterPro"/>
</dbReference>
<evidence type="ECO:0000313" key="11">
    <source>
        <dbReference type="Proteomes" id="UP000184139"/>
    </source>
</evidence>
<evidence type="ECO:0000256" key="1">
    <source>
        <dbReference type="ARBA" id="ARBA00004442"/>
    </source>
</evidence>
<feature type="transmembrane region" description="Helical" evidence="9">
    <location>
        <begin position="45"/>
        <end position="64"/>
    </location>
</feature>
<dbReference type="Proteomes" id="UP000184139">
    <property type="component" value="Unassembled WGS sequence"/>
</dbReference>
<keyword evidence="4" id="KW-1134">Transmembrane beta strand</keyword>
<accession>A0A1M5WPP1</accession>
<keyword evidence="3" id="KW-0813">Transport</keyword>
<keyword evidence="6 9" id="KW-0472">Membrane</keyword>
<dbReference type="EMBL" id="FQXS01000014">
    <property type="protein sequence ID" value="SHH89469.1"/>
    <property type="molecule type" value="Genomic_DNA"/>
</dbReference>
<keyword evidence="7" id="KW-0998">Cell outer membrane</keyword>
<evidence type="ECO:0000256" key="3">
    <source>
        <dbReference type="ARBA" id="ARBA00022448"/>
    </source>
</evidence>
<name>A0A1M5WPP1_9BACT</name>
<dbReference type="InterPro" id="IPR051906">
    <property type="entry name" value="TolC-like"/>
</dbReference>
<proteinExistence type="inferred from homology"/>
<dbReference type="SUPFAM" id="SSF56954">
    <property type="entry name" value="Outer membrane efflux proteins (OEP)"/>
    <property type="match status" value="1"/>
</dbReference>
<evidence type="ECO:0000256" key="6">
    <source>
        <dbReference type="ARBA" id="ARBA00023136"/>
    </source>
</evidence>
<dbReference type="GO" id="GO:0009279">
    <property type="term" value="C:cell outer membrane"/>
    <property type="evidence" value="ECO:0007669"/>
    <property type="project" value="UniProtKB-SubCell"/>
</dbReference>
<dbReference type="Gene3D" id="1.20.1600.10">
    <property type="entry name" value="Outer membrane efflux proteins (OEP)"/>
    <property type="match status" value="1"/>
</dbReference>
<protein>
    <submittedName>
        <fullName evidence="10">Outer membrane protein TolC</fullName>
    </submittedName>
</protein>
<evidence type="ECO:0000313" key="10">
    <source>
        <dbReference type="EMBL" id="SHH89469.1"/>
    </source>
</evidence>
<organism evidence="10 11">
    <name type="scientific">Desulfofustis glycolicus DSM 9705</name>
    <dbReference type="NCBI Taxonomy" id="1121409"/>
    <lineage>
        <taxon>Bacteria</taxon>
        <taxon>Pseudomonadati</taxon>
        <taxon>Thermodesulfobacteriota</taxon>
        <taxon>Desulfobulbia</taxon>
        <taxon>Desulfobulbales</taxon>
        <taxon>Desulfocapsaceae</taxon>
        <taxon>Desulfofustis</taxon>
    </lineage>
</organism>
<comment type="similarity">
    <text evidence="2">Belongs to the outer membrane factor (OMF) (TC 1.B.17) family.</text>
</comment>
<evidence type="ECO:0000256" key="2">
    <source>
        <dbReference type="ARBA" id="ARBA00007613"/>
    </source>
</evidence>
<feature type="coiled-coil region" evidence="8">
    <location>
        <begin position="280"/>
        <end position="307"/>
    </location>
</feature>
<keyword evidence="5 9" id="KW-0812">Transmembrane</keyword>
<evidence type="ECO:0000256" key="7">
    <source>
        <dbReference type="ARBA" id="ARBA00023237"/>
    </source>
</evidence>
<dbReference type="PANTHER" id="PTHR30026:SF5">
    <property type="entry name" value="ABC-TYPE EFFLUX SYSTEM SECRETIN COMPONENT"/>
    <property type="match status" value="1"/>
</dbReference>
<reference evidence="10 11" key="1">
    <citation type="submission" date="2016-11" db="EMBL/GenBank/DDBJ databases">
        <authorList>
            <person name="Jaros S."/>
            <person name="Januszkiewicz K."/>
            <person name="Wedrychowicz H."/>
        </authorList>
    </citation>
    <scope>NUCLEOTIDE SEQUENCE [LARGE SCALE GENOMIC DNA]</scope>
    <source>
        <strain evidence="10 11">DSM 9705</strain>
    </source>
</reference>
<evidence type="ECO:0000256" key="5">
    <source>
        <dbReference type="ARBA" id="ARBA00022692"/>
    </source>
</evidence>
<dbReference type="STRING" id="1121409.SAMN02745124_02431"/>
<evidence type="ECO:0000256" key="8">
    <source>
        <dbReference type="SAM" id="Coils"/>
    </source>
</evidence>
<keyword evidence="9" id="KW-1133">Transmembrane helix</keyword>
<dbReference type="AlphaFoldDB" id="A0A1M5WPP1"/>
<dbReference type="PANTHER" id="PTHR30026">
    <property type="entry name" value="OUTER MEMBRANE PROTEIN TOLC"/>
    <property type="match status" value="1"/>
</dbReference>
<gene>
    <name evidence="10" type="ORF">SAMN02745124_02431</name>
</gene>
<sequence>MPSRQNIEKCSGKVFNYWESAGLVWCALTEYNGRERRDWYGKENMIRWFVYPGVVLAAGMLWVVSTLTCAAAAETDAIGLGLASAWQQVLAENDGLQAMQEEVREAEFRRDAAADLYWLEIGLSVDYLYADSDVTLSPSQLLGSMAGGSQLVPYVSSIAAASGMTVAQLDRALTSRIADRQQISSSIRGFWPLYTGGRIEAAQEAALGRVNEADKRLKNGERERFETLVRHYFGVVLASTVLTTRHETEEGLRRHREHALLLEQHGQIPHVERMQSEAALDKAVVERKKALRDLEIAEAALSKMLKNDGAVSPEDALFLNDTLPPMQEFLDLAVNNHPGILLLAAKREQAQAAEKAEKGRYHPTIGMFGSYQVYEQDDLAADLLPDWLVGIGLQVPLVERSGRSGLLNAARSAIRRIDLLTAQMKSDLSVLVERSYRQAEQAAEEYRGLRSSLALAEETVALRSKSFNQGMSTSLDVVDAELFLAGVKTQRALALYQYVTALAGLCGTTGTPERFFYYQKTQSNEVR</sequence>
<dbReference type="InterPro" id="IPR003423">
    <property type="entry name" value="OMP_efflux"/>
</dbReference>
<evidence type="ECO:0000256" key="9">
    <source>
        <dbReference type="SAM" id="Phobius"/>
    </source>
</evidence>
<evidence type="ECO:0000256" key="4">
    <source>
        <dbReference type="ARBA" id="ARBA00022452"/>
    </source>
</evidence>
<keyword evidence="8" id="KW-0175">Coiled coil</keyword>